<dbReference type="GO" id="GO:0005102">
    <property type="term" value="F:signaling receptor binding"/>
    <property type="evidence" value="ECO:0007669"/>
    <property type="project" value="TreeGrafter"/>
</dbReference>
<keyword evidence="12" id="KW-0325">Glycoprotein</keyword>
<name>A0A8J7TH89_ATRSP</name>
<feature type="non-terminal residue" evidence="15">
    <location>
        <position position="376"/>
    </location>
</feature>
<keyword evidence="9" id="KW-0391">Immunity</keyword>
<feature type="domain" description="Fibrinogen C-terminal" evidence="14">
    <location>
        <begin position="156"/>
        <end position="376"/>
    </location>
</feature>
<dbReference type="Pfam" id="PF00147">
    <property type="entry name" value="Fibrinogen_C"/>
    <property type="match status" value="1"/>
</dbReference>
<evidence type="ECO:0000256" key="11">
    <source>
        <dbReference type="ARBA" id="ARBA00023157"/>
    </source>
</evidence>
<reference evidence="15" key="1">
    <citation type="journal article" date="2021" name="Cell">
        <title>Tracing the genetic footprints of vertebrate landing in non-teleost ray-finned fishes.</title>
        <authorList>
            <person name="Bi X."/>
            <person name="Wang K."/>
            <person name="Yang L."/>
            <person name="Pan H."/>
            <person name="Jiang H."/>
            <person name="Wei Q."/>
            <person name="Fang M."/>
            <person name="Yu H."/>
            <person name="Zhu C."/>
            <person name="Cai Y."/>
            <person name="He Y."/>
            <person name="Gan X."/>
            <person name="Zeng H."/>
            <person name="Yu D."/>
            <person name="Zhu Y."/>
            <person name="Jiang H."/>
            <person name="Qiu Q."/>
            <person name="Yang H."/>
            <person name="Zhang Y.E."/>
            <person name="Wang W."/>
            <person name="Zhu M."/>
            <person name="He S."/>
            <person name="Zhang G."/>
        </authorList>
    </citation>
    <scope>NUCLEOTIDE SEQUENCE</scope>
    <source>
        <strain evidence="15">Allg_001</strain>
    </source>
</reference>
<dbReference type="PANTHER" id="PTHR19143">
    <property type="entry name" value="FIBRINOGEN/TENASCIN/ANGIOPOEITIN"/>
    <property type="match status" value="1"/>
</dbReference>
<evidence type="ECO:0000256" key="1">
    <source>
        <dbReference type="ARBA" id="ARBA00004613"/>
    </source>
</evidence>
<dbReference type="GO" id="GO:0005615">
    <property type="term" value="C:extracellular space"/>
    <property type="evidence" value="ECO:0007669"/>
    <property type="project" value="TreeGrafter"/>
</dbReference>
<keyword evidence="8" id="KW-0106">Calcium</keyword>
<keyword evidence="10" id="KW-0176">Collagen</keyword>
<feature type="compositionally biased region" description="Basic and acidic residues" evidence="13">
    <location>
        <begin position="142"/>
        <end position="152"/>
    </location>
</feature>
<evidence type="ECO:0000256" key="8">
    <source>
        <dbReference type="ARBA" id="ARBA00022837"/>
    </source>
</evidence>
<sequence>MCRSWAVQERRAQQGDAETGHTDCFRETLLSAGRAEFQCTVCSPVGAAAAMPGLQILPPLLMCLFWPRAVGGLVSEPRAGSCPDVRLIGLGESDRLAVLQGCPGAPGSPGGKGEQGSPGVKGSKGDEGRVGKPGPQGPAGPKGEKGERGETPRESFYCETGAKNCVQLRDSGHTLTGWYTIYTPACRRITVLCDMDTDQGGWLVFQKRVDGSVNFFRNWKSYRDGFGSQLSEFWLGNENIHQLTRTGANELRVDLEDFEGGAAHAQYSSFQLQDESQNYRLLLGAFAGGEAGDSLSVHGNHSFTTFDRDNDASDSNCANSYQGAWWYSSCHSSNLNGLYLKGAHLSKESHATGINWKTGKGYRYSYRTSTMKIRPA</sequence>
<evidence type="ECO:0000256" key="12">
    <source>
        <dbReference type="ARBA" id="ARBA00023180"/>
    </source>
</evidence>
<evidence type="ECO:0000313" key="16">
    <source>
        <dbReference type="Proteomes" id="UP000736164"/>
    </source>
</evidence>
<dbReference type="GO" id="GO:0001867">
    <property type="term" value="P:complement activation, lectin pathway"/>
    <property type="evidence" value="ECO:0007669"/>
    <property type="project" value="TreeGrafter"/>
</dbReference>
<dbReference type="EMBL" id="JAAWVO010067529">
    <property type="protein sequence ID" value="MBN3323813.1"/>
    <property type="molecule type" value="Genomic_DNA"/>
</dbReference>
<proteinExistence type="predicted"/>
<gene>
    <name evidence="15" type="primary">Fcn2</name>
    <name evidence="15" type="ORF">GTO95_0018414</name>
</gene>
<evidence type="ECO:0000256" key="6">
    <source>
        <dbReference type="ARBA" id="ARBA00022734"/>
    </source>
</evidence>
<dbReference type="GO" id="GO:0030246">
    <property type="term" value="F:carbohydrate binding"/>
    <property type="evidence" value="ECO:0007669"/>
    <property type="project" value="UniProtKB-KW"/>
</dbReference>
<dbReference type="Pfam" id="PF01391">
    <property type="entry name" value="Collagen"/>
    <property type="match status" value="1"/>
</dbReference>
<feature type="non-terminal residue" evidence="15">
    <location>
        <position position="1"/>
    </location>
</feature>
<dbReference type="SMART" id="SM00186">
    <property type="entry name" value="FBG"/>
    <property type="match status" value="1"/>
</dbReference>
<dbReference type="GO" id="GO:0003823">
    <property type="term" value="F:antigen binding"/>
    <property type="evidence" value="ECO:0007669"/>
    <property type="project" value="TreeGrafter"/>
</dbReference>
<keyword evidence="6" id="KW-0430">Lectin</keyword>
<dbReference type="NCBIfam" id="NF040941">
    <property type="entry name" value="GGGWT_bact"/>
    <property type="match status" value="1"/>
</dbReference>
<dbReference type="SUPFAM" id="SSF56496">
    <property type="entry name" value="Fibrinogen C-terminal domain-like"/>
    <property type="match status" value="1"/>
</dbReference>
<evidence type="ECO:0000256" key="4">
    <source>
        <dbReference type="ARBA" id="ARBA00022723"/>
    </source>
</evidence>
<protein>
    <submittedName>
        <fullName evidence="15">FCN2 protein</fullName>
    </submittedName>
</protein>
<evidence type="ECO:0000256" key="9">
    <source>
        <dbReference type="ARBA" id="ARBA00022859"/>
    </source>
</evidence>
<keyword evidence="5" id="KW-0732">Signal</keyword>
<feature type="region of interest" description="Disordered" evidence="13">
    <location>
        <begin position="99"/>
        <end position="152"/>
    </location>
</feature>
<dbReference type="GO" id="GO:0097367">
    <property type="term" value="F:carbohydrate derivative binding"/>
    <property type="evidence" value="ECO:0007669"/>
    <property type="project" value="TreeGrafter"/>
</dbReference>
<comment type="subcellular location">
    <subcellularLocation>
        <location evidence="1">Secreted</location>
    </subcellularLocation>
</comment>
<dbReference type="InterPro" id="IPR036056">
    <property type="entry name" value="Fibrinogen-like_C"/>
</dbReference>
<dbReference type="Proteomes" id="UP000736164">
    <property type="component" value="Unassembled WGS sequence"/>
</dbReference>
<evidence type="ECO:0000256" key="7">
    <source>
        <dbReference type="ARBA" id="ARBA00022737"/>
    </source>
</evidence>
<evidence type="ECO:0000259" key="14">
    <source>
        <dbReference type="PROSITE" id="PS51406"/>
    </source>
</evidence>
<keyword evidence="4" id="KW-0479">Metal-binding</keyword>
<dbReference type="PROSITE" id="PS51406">
    <property type="entry name" value="FIBRINOGEN_C_2"/>
    <property type="match status" value="1"/>
</dbReference>
<evidence type="ECO:0000256" key="13">
    <source>
        <dbReference type="SAM" id="MobiDB-lite"/>
    </source>
</evidence>
<dbReference type="PANTHER" id="PTHR19143:SF433">
    <property type="entry name" value="FICOLIN-2"/>
    <property type="match status" value="1"/>
</dbReference>
<dbReference type="GO" id="GO:0005581">
    <property type="term" value="C:collagen trimer"/>
    <property type="evidence" value="ECO:0007669"/>
    <property type="project" value="UniProtKB-KW"/>
</dbReference>
<dbReference type="Gene3D" id="3.90.215.10">
    <property type="entry name" value="Gamma Fibrinogen, chain A, domain 1"/>
    <property type="match status" value="1"/>
</dbReference>
<keyword evidence="7" id="KW-0677">Repeat</keyword>
<dbReference type="InterPro" id="IPR008160">
    <property type="entry name" value="Collagen"/>
</dbReference>
<evidence type="ECO:0000256" key="10">
    <source>
        <dbReference type="ARBA" id="ARBA00023119"/>
    </source>
</evidence>
<dbReference type="CDD" id="cd00087">
    <property type="entry name" value="FReD"/>
    <property type="match status" value="1"/>
</dbReference>
<dbReference type="AlphaFoldDB" id="A0A8J7TH89"/>
<comment type="caution">
    <text evidence="15">The sequence shown here is derived from an EMBL/GenBank/DDBJ whole genome shotgun (WGS) entry which is preliminary data.</text>
</comment>
<dbReference type="InterPro" id="IPR002181">
    <property type="entry name" value="Fibrinogen_a/b/g_C_dom"/>
</dbReference>
<dbReference type="InterPro" id="IPR014716">
    <property type="entry name" value="Fibrinogen_a/b/g_C_1"/>
</dbReference>
<dbReference type="InterPro" id="IPR020837">
    <property type="entry name" value="Fibrinogen_CS"/>
</dbReference>
<keyword evidence="16" id="KW-1185">Reference proteome</keyword>
<dbReference type="InterPro" id="IPR050373">
    <property type="entry name" value="Fibrinogen_C-term_domain"/>
</dbReference>
<evidence type="ECO:0000256" key="5">
    <source>
        <dbReference type="ARBA" id="ARBA00022729"/>
    </source>
</evidence>
<evidence type="ECO:0000313" key="15">
    <source>
        <dbReference type="EMBL" id="MBN3323813.1"/>
    </source>
</evidence>
<keyword evidence="3" id="KW-0399">Innate immunity</keyword>
<keyword evidence="2" id="KW-0964">Secreted</keyword>
<evidence type="ECO:0000256" key="2">
    <source>
        <dbReference type="ARBA" id="ARBA00022525"/>
    </source>
</evidence>
<dbReference type="PROSITE" id="PS00514">
    <property type="entry name" value="FIBRINOGEN_C_1"/>
    <property type="match status" value="1"/>
</dbReference>
<accession>A0A8J7TH89</accession>
<evidence type="ECO:0000256" key="3">
    <source>
        <dbReference type="ARBA" id="ARBA00022588"/>
    </source>
</evidence>
<dbReference type="GO" id="GO:0046872">
    <property type="term" value="F:metal ion binding"/>
    <property type="evidence" value="ECO:0007669"/>
    <property type="project" value="UniProtKB-KW"/>
</dbReference>
<keyword evidence="11" id="KW-1015">Disulfide bond</keyword>
<dbReference type="FunFam" id="3.90.215.10:FF:000001">
    <property type="entry name" value="Tenascin isoform 1"/>
    <property type="match status" value="1"/>
</dbReference>
<organism evidence="15 16">
    <name type="scientific">Atractosteus spatula</name>
    <name type="common">Alligator gar</name>
    <name type="synonym">Lepisosteus spatula</name>
    <dbReference type="NCBI Taxonomy" id="7917"/>
    <lineage>
        <taxon>Eukaryota</taxon>
        <taxon>Metazoa</taxon>
        <taxon>Chordata</taxon>
        <taxon>Craniata</taxon>
        <taxon>Vertebrata</taxon>
        <taxon>Euteleostomi</taxon>
        <taxon>Actinopterygii</taxon>
        <taxon>Neopterygii</taxon>
        <taxon>Holostei</taxon>
        <taxon>Semionotiformes</taxon>
        <taxon>Lepisosteidae</taxon>
        <taxon>Atractosteus</taxon>
    </lineage>
</organism>
<feature type="compositionally biased region" description="Gly residues" evidence="13">
    <location>
        <begin position="107"/>
        <end position="116"/>
    </location>
</feature>